<sequence length="64" mass="7353">MNPFRLTPPSYSNEKLFNYRISRARRVVGNTLGVMCLSDSMKTVYKPAGKFDREPKLQLIPDTC</sequence>
<evidence type="ECO:0000313" key="1">
    <source>
        <dbReference type="EMBL" id="KAJ8876531.1"/>
    </source>
</evidence>
<accession>A0ABQ9GX17</accession>
<name>A0ABQ9GX17_9NEOP</name>
<proteinExistence type="predicted"/>
<dbReference type="Proteomes" id="UP001159363">
    <property type="component" value="Chromosome 7"/>
</dbReference>
<comment type="caution">
    <text evidence="1">The sequence shown here is derived from an EMBL/GenBank/DDBJ whole genome shotgun (WGS) entry which is preliminary data.</text>
</comment>
<gene>
    <name evidence="1" type="ORF">PR048_020976</name>
</gene>
<protein>
    <submittedName>
        <fullName evidence="1">Uncharacterized protein</fullName>
    </submittedName>
</protein>
<organism evidence="1 2">
    <name type="scientific">Dryococelus australis</name>
    <dbReference type="NCBI Taxonomy" id="614101"/>
    <lineage>
        <taxon>Eukaryota</taxon>
        <taxon>Metazoa</taxon>
        <taxon>Ecdysozoa</taxon>
        <taxon>Arthropoda</taxon>
        <taxon>Hexapoda</taxon>
        <taxon>Insecta</taxon>
        <taxon>Pterygota</taxon>
        <taxon>Neoptera</taxon>
        <taxon>Polyneoptera</taxon>
        <taxon>Phasmatodea</taxon>
        <taxon>Verophasmatodea</taxon>
        <taxon>Anareolatae</taxon>
        <taxon>Phasmatidae</taxon>
        <taxon>Eurycanthinae</taxon>
        <taxon>Dryococelus</taxon>
    </lineage>
</organism>
<dbReference type="EMBL" id="JARBHB010000008">
    <property type="protein sequence ID" value="KAJ8876531.1"/>
    <property type="molecule type" value="Genomic_DNA"/>
</dbReference>
<reference evidence="1 2" key="1">
    <citation type="submission" date="2023-02" db="EMBL/GenBank/DDBJ databases">
        <title>LHISI_Scaffold_Assembly.</title>
        <authorList>
            <person name="Stuart O.P."/>
            <person name="Cleave R."/>
            <person name="Magrath M.J.L."/>
            <person name="Mikheyev A.S."/>
        </authorList>
    </citation>
    <scope>NUCLEOTIDE SEQUENCE [LARGE SCALE GENOMIC DNA]</scope>
    <source>
        <strain evidence="1">Daus_M_001</strain>
        <tissue evidence="1">Leg muscle</tissue>
    </source>
</reference>
<keyword evidence="2" id="KW-1185">Reference proteome</keyword>
<evidence type="ECO:0000313" key="2">
    <source>
        <dbReference type="Proteomes" id="UP001159363"/>
    </source>
</evidence>